<comment type="similarity">
    <text evidence="2 5">Belongs to the flagella basal body rod proteins family.</text>
</comment>
<dbReference type="InterPro" id="IPR001444">
    <property type="entry name" value="Flag_bb_rod_N"/>
</dbReference>
<dbReference type="Pfam" id="PF00460">
    <property type="entry name" value="Flg_bb_rod"/>
    <property type="match status" value="1"/>
</dbReference>
<dbReference type="Pfam" id="PF07559">
    <property type="entry name" value="FlgE_D2"/>
    <property type="match status" value="1"/>
</dbReference>
<dbReference type="GO" id="GO:0071978">
    <property type="term" value="P:bacterial-type flagellum-dependent swarming motility"/>
    <property type="evidence" value="ECO:0007669"/>
    <property type="project" value="TreeGrafter"/>
</dbReference>
<accession>A0A2M7T8A7</accession>
<dbReference type="InterPro" id="IPR010930">
    <property type="entry name" value="Flg_bb/hook_C_dom"/>
</dbReference>
<evidence type="ECO:0000256" key="3">
    <source>
        <dbReference type="ARBA" id="ARBA00019015"/>
    </source>
</evidence>
<evidence type="ECO:0000256" key="2">
    <source>
        <dbReference type="ARBA" id="ARBA00009677"/>
    </source>
</evidence>
<feature type="domain" description="Flagellar basal-body/hook protein C-terminal" evidence="7">
    <location>
        <begin position="371"/>
        <end position="415"/>
    </location>
</feature>
<dbReference type="Pfam" id="PF06429">
    <property type="entry name" value="Flg_bbr_C"/>
    <property type="match status" value="1"/>
</dbReference>
<feature type="domain" description="Flagellar basal body rod protein N-terminal" evidence="6">
    <location>
        <begin position="7"/>
        <end position="35"/>
    </location>
</feature>
<dbReference type="InterPro" id="IPR011491">
    <property type="entry name" value="FlgE_D2"/>
</dbReference>
<comment type="function">
    <text evidence="5">A flexible structure which links the flagellar filament to the drive apparatus in the basal body.</text>
</comment>
<organism evidence="10 11">
    <name type="scientific">Candidatus Aquicultor secundus</name>
    <dbReference type="NCBI Taxonomy" id="1973895"/>
    <lineage>
        <taxon>Bacteria</taxon>
        <taxon>Bacillati</taxon>
        <taxon>Actinomycetota</taxon>
        <taxon>Candidatus Aquicultoria</taxon>
        <taxon>Candidatus Aquicultorales</taxon>
        <taxon>Candidatus Aquicultoraceae</taxon>
        <taxon>Candidatus Aquicultor</taxon>
    </lineage>
</organism>
<evidence type="ECO:0000256" key="4">
    <source>
        <dbReference type="ARBA" id="ARBA00023143"/>
    </source>
</evidence>
<keyword evidence="10" id="KW-0282">Flagellum</keyword>
<evidence type="ECO:0000259" key="9">
    <source>
        <dbReference type="Pfam" id="PF22692"/>
    </source>
</evidence>
<feature type="domain" description="Flagellar hook protein FlgE D2" evidence="8">
    <location>
        <begin position="193"/>
        <end position="297"/>
    </location>
</feature>
<dbReference type="PANTHER" id="PTHR30435">
    <property type="entry name" value="FLAGELLAR PROTEIN"/>
    <property type="match status" value="1"/>
</dbReference>
<dbReference type="InterPro" id="IPR037058">
    <property type="entry name" value="Falgellar_hook_FlgE_sf"/>
</dbReference>
<sequence length="417" mass="44033">MMRSMFSAVSGLRNHQVRMDVIGNNIANVNTVGFKANRVTFQDMVYELVRSASAPSEGLGGSNPQQAGLGMMVRSIDTLMTQGSLESTGKSTDVAIQGDGFFALDTGQGKVYTRVGAFDINLKKDLVDPSTGYYVMGWLANNNTLKPDEIDTSMTPTHISVPIGQMMVAKATENVTFTGDLNASALVDDIATSDATVYDSQGTGHHLTFSFTKSAANTWDYSIAAAGGEALAGLAGNTGTLSFNPDGSIDIAGSTINTLNITPTGGAGAFDVNLDFTKTIQFATDKPDIKASYQDGFPMGVLENFSVGVDGVITGTFTNGMNKQLARIALAQFGNPAGLMKSGSTMFKRSNNSGELQYGAPATGANGTLVAGSLEMANVDLSREFTNMIITQRGFQANSRIITTSDEMLQELVNLKR</sequence>
<protein>
    <recommendedName>
        <fullName evidence="3 5">Flagellar hook protein FlgE</fullName>
    </recommendedName>
</protein>
<dbReference type="Pfam" id="PF22692">
    <property type="entry name" value="LlgE_F_G_D1"/>
    <property type="match status" value="1"/>
</dbReference>
<dbReference type="RefSeq" id="WP_286976480.1">
    <property type="nucleotide sequence ID" value="NZ_PFNG01000120.1"/>
</dbReference>
<dbReference type="InterPro" id="IPR053967">
    <property type="entry name" value="LlgE_F_G-like_D1"/>
</dbReference>
<evidence type="ECO:0000259" key="7">
    <source>
        <dbReference type="Pfam" id="PF06429"/>
    </source>
</evidence>
<dbReference type="PANTHER" id="PTHR30435:SF1">
    <property type="entry name" value="FLAGELLAR HOOK PROTEIN FLGE"/>
    <property type="match status" value="1"/>
</dbReference>
<proteinExistence type="inferred from homology"/>
<comment type="subcellular location">
    <subcellularLocation>
        <location evidence="1 5">Bacterial flagellum basal body</location>
    </subcellularLocation>
</comment>
<keyword evidence="10" id="KW-0969">Cilium</keyword>
<evidence type="ECO:0000256" key="5">
    <source>
        <dbReference type="RuleBase" id="RU362116"/>
    </source>
</evidence>
<dbReference type="InterPro" id="IPR020013">
    <property type="entry name" value="Flagellar_FlgE/F/G"/>
</dbReference>
<evidence type="ECO:0000259" key="8">
    <source>
        <dbReference type="Pfam" id="PF07559"/>
    </source>
</evidence>
<gene>
    <name evidence="10" type="ORF">COY37_04870</name>
</gene>
<dbReference type="AlphaFoldDB" id="A0A2M7T8A7"/>
<keyword evidence="10" id="KW-0966">Cell projection</keyword>
<comment type="caution">
    <text evidence="10">The sequence shown here is derived from an EMBL/GenBank/DDBJ whole genome shotgun (WGS) entry which is preliminary data.</text>
</comment>
<evidence type="ECO:0000256" key="1">
    <source>
        <dbReference type="ARBA" id="ARBA00004117"/>
    </source>
</evidence>
<evidence type="ECO:0000259" key="6">
    <source>
        <dbReference type="Pfam" id="PF00460"/>
    </source>
</evidence>
<evidence type="ECO:0000313" key="11">
    <source>
        <dbReference type="Proteomes" id="UP000230956"/>
    </source>
</evidence>
<reference evidence="11" key="1">
    <citation type="submission" date="2017-09" db="EMBL/GenBank/DDBJ databases">
        <title>Depth-based differentiation of microbial function through sediment-hosted aquifers and enrichment of novel symbionts in the deep terrestrial subsurface.</title>
        <authorList>
            <person name="Probst A.J."/>
            <person name="Ladd B."/>
            <person name="Jarett J.K."/>
            <person name="Geller-Mcgrath D.E."/>
            <person name="Sieber C.M.K."/>
            <person name="Emerson J.B."/>
            <person name="Anantharaman K."/>
            <person name="Thomas B.C."/>
            <person name="Malmstrom R."/>
            <person name="Stieglmeier M."/>
            <person name="Klingl A."/>
            <person name="Woyke T."/>
            <person name="Ryan C.M."/>
            <person name="Banfield J.F."/>
        </authorList>
    </citation>
    <scope>NUCLEOTIDE SEQUENCE [LARGE SCALE GENOMIC DNA]</scope>
</reference>
<dbReference type="EMBL" id="PFNG01000120">
    <property type="protein sequence ID" value="PIZ39433.1"/>
    <property type="molecule type" value="Genomic_DNA"/>
</dbReference>
<dbReference type="InterPro" id="IPR037925">
    <property type="entry name" value="FlgE/F/G-like"/>
</dbReference>
<feature type="domain" description="Flagellar hook protein FlgE/F/G-like D1" evidence="9">
    <location>
        <begin position="95"/>
        <end position="158"/>
    </location>
</feature>
<dbReference type="GO" id="GO:0009424">
    <property type="term" value="C:bacterial-type flagellum hook"/>
    <property type="evidence" value="ECO:0007669"/>
    <property type="project" value="TreeGrafter"/>
</dbReference>
<dbReference type="Proteomes" id="UP000230956">
    <property type="component" value="Unassembled WGS sequence"/>
</dbReference>
<evidence type="ECO:0000313" key="10">
    <source>
        <dbReference type="EMBL" id="PIZ39433.1"/>
    </source>
</evidence>
<dbReference type="GO" id="GO:0009425">
    <property type="term" value="C:bacterial-type flagellum basal body"/>
    <property type="evidence" value="ECO:0007669"/>
    <property type="project" value="UniProtKB-SubCell"/>
</dbReference>
<keyword evidence="4 5" id="KW-0975">Bacterial flagellum</keyword>
<dbReference type="Gene3D" id="2.60.98.20">
    <property type="entry name" value="Flagellar hook protein FlgE"/>
    <property type="match status" value="1"/>
</dbReference>
<dbReference type="GO" id="GO:0005829">
    <property type="term" value="C:cytosol"/>
    <property type="evidence" value="ECO:0007669"/>
    <property type="project" value="TreeGrafter"/>
</dbReference>
<name>A0A2M7T8A7_9ACTN</name>
<dbReference type="NCBIfam" id="TIGR03506">
    <property type="entry name" value="FlgEFG_subfam"/>
    <property type="match status" value="1"/>
</dbReference>
<dbReference type="SUPFAM" id="SSF117143">
    <property type="entry name" value="Flagellar hook protein flgE"/>
    <property type="match status" value="1"/>
</dbReference>